<accession>A0ABT6C474</accession>
<dbReference type="Gene3D" id="2.120.10.60">
    <property type="entry name" value="Tricorn protease N-terminal domain"/>
    <property type="match status" value="1"/>
</dbReference>
<dbReference type="PANTHER" id="PTHR36842:SF1">
    <property type="entry name" value="PROTEIN TOLB"/>
    <property type="match status" value="1"/>
</dbReference>
<comment type="caution">
    <text evidence="3">The sequence shown here is derived from an EMBL/GenBank/DDBJ whole genome shotgun (WGS) entry which is preliminary data.</text>
</comment>
<keyword evidence="4" id="KW-1185">Reference proteome</keyword>
<keyword evidence="2" id="KW-0732">Signal</keyword>
<reference evidence="3 4" key="1">
    <citation type="submission" date="2023-03" db="EMBL/GenBank/DDBJ databases">
        <title>YIM 133296 draft genome.</title>
        <authorList>
            <person name="Xiong L."/>
        </authorList>
    </citation>
    <scope>NUCLEOTIDE SEQUENCE [LARGE SCALE GENOMIC DNA]</scope>
    <source>
        <strain evidence="3 4">YIM 133296</strain>
    </source>
</reference>
<name>A0ABT6C474_9MICO</name>
<dbReference type="InterPro" id="IPR011042">
    <property type="entry name" value="6-blade_b-propeller_TolB-like"/>
</dbReference>
<feature type="chain" id="PRO_5046941411" description="TolB protein" evidence="2">
    <location>
        <begin position="21"/>
        <end position="302"/>
    </location>
</feature>
<dbReference type="RefSeq" id="WP_277191242.1">
    <property type="nucleotide sequence ID" value="NZ_JAROAV010000012.1"/>
</dbReference>
<evidence type="ECO:0000313" key="4">
    <source>
        <dbReference type="Proteomes" id="UP001528912"/>
    </source>
</evidence>
<comment type="similarity">
    <text evidence="1">Belongs to the TolB family.</text>
</comment>
<dbReference type="Proteomes" id="UP001528912">
    <property type="component" value="Unassembled WGS sequence"/>
</dbReference>
<dbReference type="PANTHER" id="PTHR36842">
    <property type="entry name" value="PROTEIN TOLB HOMOLOG"/>
    <property type="match status" value="1"/>
</dbReference>
<dbReference type="EMBL" id="JAROAV010000012">
    <property type="protein sequence ID" value="MDF8263530.1"/>
    <property type="molecule type" value="Genomic_DNA"/>
</dbReference>
<proteinExistence type="inferred from homology"/>
<protein>
    <recommendedName>
        <fullName evidence="5">TolB protein</fullName>
    </recommendedName>
</protein>
<evidence type="ECO:0000313" key="3">
    <source>
        <dbReference type="EMBL" id="MDF8263530.1"/>
    </source>
</evidence>
<sequence length="302" mass="31778">MKRTLIAGIVLMVTAGTALVPEAGASTTADGPTGRLLYVDLTASTDSGGPLRSATPSGGSVQDLGKEVSWYASPSYSPDGTQIAYTGGDIGFSVMLMNADGTGDHRLIDAPWAPAYPRWRPDGRAIVFQYDGIAQVPVTGGPFTQLTPKGRYELMASWAPSGKAFATAAPVEPANEPDPSTGSVRIWAPRGQTVRKIFSLPGAMRVDWSPDGRTIAASANGDLYFVDSRSGAVRRITNTPGAQERDPIWSPDGSWLAYSVDPTDVTDSPPSSASTIWFMDRNGGNRRTAGVHGVATSWRSGG</sequence>
<gene>
    <name evidence="3" type="ORF">P4R38_04625</name>
</gene>
<dbReference type="Gene3D" id="2.120.10.30">
    <property type="entry name" value="TolB, C-terminal domain"/>
    <property type="match status" value="1"/>
</dbReference>
<evidence type="ECO:0000256" key="1">
    <source>
        <dbReference type="ARBA" id="ARBA00009820"/>
    </source>
</evidence>
<dbReference type="InterPro" id="IPR011659">
    <property type="entry name" value="WD40"/>
</dbReference>
<evidence type="ECO:0008006" key="5">
    <source>
        <dbReference type="Google" id="ProtNLM"/>
    </source>
</evidence>
<evidence type="ECO:0000256" key="2">
    <source>
        <dbReference type="SAM" id="SignalP"/>
    </source>
</evidence>
<feature type="signal peptide" evidence="2">
    <location>
        <begin position="1"/>
        <end position="20"/>
    </location>
</feature>
<organism evidence="3 4">
    <name type="scientific">Luteipulveratus flavus</name>
    <dbReference type="NCBI Taxonomy" id="3031728"/>
    <lineage>
        <taxon>Bacteria</taxon>
        <taxon>Bacillati</taxon>
        <taxon>Actinomycetota</taxon>
        <taxon>Actinomycetes</taxon>
        <taxon>Micrococcales</taxon>
        <taxon>Dermacoccaceae</taxon>
        <taxon>Luteipulveratus</taxon>
    </lineage>
</organism>
<dbReference type="SUPFAM" id="SSF82171">
    <property type="entry name" value="DPP6 N-terminal domain-like"/>
    <property type="match status" value="1"/>
</dbReference>
<dbReference type="Pfam" id="PF07676">
    <property type="entry name" value="PD40"/>
    <property type="match status" value="3"/>
</dbReference>